<dbReference type="GO" id="GO:0005524">
    <property type="term" value="F:ATP binding"/>
    <property type="evidence" value="ECO:0007669"/>
    <property type="project" value="UniProtKB-KW"/>
</dbReference>
<evidence type="ECO:0000313" key="6">
    <source>
        <dbReference type="RefSeq" id="XP_024946802.1"/>
    </source>
</evidence>
<dbReference type="KEGG" id="ccin:107273663"/>
<evidence type="ECO:0000256" key="2">
    <source>
        <dbReference type="ARBA" id="ARBA00022840"/>
    </source>
</evidence>
<dbReference type="PROSITE" id="PS50125">
    <property type="entry name" value="GUANYLATE_CYCLASE_2"/>
    <property type="match status" value="2"/>
</dbReference>
<dbReference type="FunFam" id="3.30.70.1230:FF:000017">
    <property type="entry name" value="Adenylate cyclase type 10"/>
    <property type="match status" value="1"/>
</dbReference>
<dbReference type="InterPro" id="IPR027417">
    <property type="entry name" value="P-loop_NTPase"/>
</dbReference>
<accession>A0AAJ7RU95</accession>
<dbReference type="GO" id="GO:0005737">
    <property type="term" value="C:cytoplasm"/>
    <property type="evidence" value="ECO:0007669"/>
    <property type="project" value="TreeGrafter"/>
</dbReference>
<keyword evidence="3" id="KW-0456">Lyase</keyword>
<keyword evidence="1" id="KW-0547">Nucleotide-binding</keyword>
<dbReference type="RefSeq" id="XP_024946802.1">
    <property type="nucleotide sequence ID" value="XM_025091034.1"/>
</dbReference>
<dbReference type="Gene3D" id="3.30.70.1230">
    <property type="entry name" value="Nucleotide cyclase"/>
    <property type="match status" value="2"/>
</dbReference>
<sequence length="1713" mass="195761">MSSSKKRKNVKQVSGSGLAILKHIVEEPYFSTGHLVEKRSQSLSKIRLEQHTKIFASMCPDEILDHYDDYTTRMYYTTLMLGDVSGFTDLTERYTMAGKGGPSKLTETLNSYIGAMVQEILSHKGDVLKFSGDAFIVMWKLEDGDVMRDVAIEAMHTACIIQKHFGTFDTDVGVTLKVKLAIASGKTYFTSIGNPEKVSHYIITGKPVWDVKYAEGLCRGGDILVAPSSWQWANPNEFVHEVLPDGIHTLILSSTIVWEQTKDGYKTDDPDDDDLIGKSATLFSSFATDRVPEPEAVSVLMNLTGDALARYQHRQVDYSLRPKINKVAKEHLKEKLISYMLRPVIKAVEMDEPIEYLTEMRQVVILFINVITTVVGKRRLISIVNLAYNNIFQIVDSMQGCVNKTNLFDKDLLFLCIFGLRGNTHELESQIGLRCAAKVRETLAAQRHVKSVTIGVTTGMTYCGVVGHILRREYTVIGMPVNKAARLMCAYSNKVVCDRDSFLRSHLDNRHFVLQEPKKLKGITNTGPIYEFFEQTNVQGQDEMSMKYPILGRDNELGIFQNMLEQFLNTQHSAEPKAEVATPIKNILIIKSEPRMGKSRLLDEFVYCLAGKIPYNRIFLMSRDSEIPLTLINLIFSVPLGFTTSSTVKERETKILSYLGNKKYTKWLCALNEIFNMNFQISKEYQGMQETEKQSLFSKLLIKLMRKSFNSFWIVLVDDAEFCDKASFPFLATIVQQNLIFFVFAHRHKFSFESALTDNILDRTETINLTGVDKWFHTGLACQFMNVMGIPAELEKVIQEKSMGSPGWIESYLLSLVQVGGLVIKTISEKHLRNTALVIPSVEMLKRSLSKTDRLSSSQFVKDRQDEWRMYRSSYRDSTVTVAGKKSINLTKKDDNDDNQIAICIISKNFSLEEVDTEMTMDVMILKTFDSLSPLDQVLLKYAAVFGETINRNMLENLLEETSQHDIALLCTFSKFAYWNAQVVISRGYQNLFSSHEITEALIAPTWSFVATVQLYFFCPEGLQELPKYASCGLMRFKMSMFRETTYRLMTENQKVEIHRKSLKYLQNTTRRCVACGEGHFVKLLGQRYIEDDAKERKKRETFNYMIDIAENLVGNSSAGFKEQLLSNASLQDEMKCVRAFKPIDKCPTRTFSNLDFTNCQCNLILVTAYTQILDHCRGVGRKDKVLTTILEFVEICLATCNVPQARKLLNDGEVILSQMFQDSNDELNVLPLLSGKIQILQGRCCLEIGLVAKASEYLNQAIKTLGYSFPKTAAMSRIKSAMLLKQQRLMFGCLRQCTVGVLDGDAADFTDQLANCLAQMYILFKIKGQFEHAQLAAIWGLNAALKSNRDFFVLCTAYVNMMITAHRHQYRSIVLALEDNAINVCCRKKDTVELQELNAVAELYVRIFFSRWLRGDSRKATSLGFVTFRICNTIRAISLELSILPRLIHLLIIARRHDEAVSMMRGLEFNCNDDVDKSGRTWYYALCVDIQLETGLTILPYRKCEQYYQEQGQTMINLRDPESEKRYFTCMWLWCIRTEHLEAAIVWKTEMINACNVASEFSIATSFTATKRLEGLIISYVHKINSRNIKAIGHLIVEIKKQFKVINKIIKVIKIIYPRYNLLKAYYHMVHSRKKLGMKYLQRSKTLAIKMENIMIYEWASHCEKVWTGAINSIQCDMWKENVTKEKIVGWHEIDTRSNVVPYSLPLPKFSH</sequence>
<organism evidence="5 6">
    <name type="scientific">Cephus cinctus</name>
    <name type="common">Wheat stem sawfly</name>
    <dbReference type="NCBI Taxonomy" id="211228"/>
    <lineage>
        <taxon>Eukaryota</taxon>
        <taxon>Metazoa</taxon>
        <taxon>Ecdysozoa</taxon>
        <taxon>Arthropoda</taxon>
        <taxon>Hexapoda</taxon>
        <taxon>Insecta</taxon>
        <taxon>Pterygota</taxon>
        <taxon>Neoptera</taxon>
        <taxon>Endopterygota</taxon>
        <taxon>Hymenoptera</taxon>
        <taxon>Cephoidea</taxon>
        <taxon>Cephidae</taxon>
        <taxon>Cephus</taxon>
    </lineage>
</organism>
<feature type="domain" description="Guanylate cyclase" evidence="4">
    <location>
        <begin position="78"/>
        <end position="215"/>
    </location>
</feature>
<keyword evidence="5" id="KW-1185">Reference proteome</keyword>
<dbReference type="GeneID" id="107273663"/>
<dbReference type="Pfam" id="PF00211">
    <property type="entry name" value="Guanylate_cyc"/>
    <property type="match status" value="1"/>
</dbReference>
<dbReference type="GO" id="GO:0035556">
    <property type="term" value="P:intracellular signal transduction"/>
    <property type="evidence" value="ECO:0007669"/>
    <property type="project" value="InterPro"/>
</dbReference>
<feature type="domain" description="Guanylate cyclase" evidence="4">
    <location>
        <begin position="451"/>
        <end position="488"/>
    </location>
</feature>
<dbReference type="PANTHER" id="PTHR16305">
    <property type="entry name" value="TESTICULAR SOLUBLE ADENYLYL CYCLASE"/>
    <property type="match status" value="1"/>
</dbReference>
<dbReference type="SUPFAM" id="SSF55073">
    <property type="entry name" value="Nucleotide cyclase"/>
    <property type="match status" value="2"/>
</dbReference>
<proteinExistence type="predicted"/>
<keyword evidence="2" id="KW-0067">ATP-binding</keyword>
<dbReference type="SUPFAM" id="SSF52540">
    <property type="entry name" value="P-loop containing nucleoside triphosphate hydrolases"/>
    <property type="match status" value="1"/>
</dbReference>
<evidence type="ECO:0000256" key="1">
    <source>
        <dbReference type="ARBA" id="ARBA00022741"/>
    </source>
</evidence>
<evidence type="ECO:0000256" key="3">
    <source>
        <dbReference type="ARBA" id="ARBA00023239"/>
    </source>
</evidence>
<dbReference type="Proteomes" id="UP000694920">
    <property type="component" value="Unplaced"/>
</dbReference>
<reference evidence="6" key="1">
    <citation type="submission" date="2025-08" db="UniProtKB">
        <authorList>
            <consortium name="RefSeq"/>
        </authorList>
    </citation>
    <scope>IDENTIFICATION</scope>
</reference>
<dbReference type="InterPro" id="IPR029787">
    <property type="entry name" value="Nucleotide_cyclase"/>
</dbReference>
<dbReference type="GO" id="GO:0004016">
    <property type="term" value="F:adenylate cyclase activity"/>
    <property type="evidence" value="ECO:0007669"/>
    <property type="project" value="TreeGrafter"/>
</dbReference>
<name>A0AAJ7RU95_CEPCN</name>
<dbReference type="GO" id="GO:0009190">
    <property type="term" value="P:cyclic nucleotide biosynthetic process"/>
    <property type="evidence" value="ECO:0007669"/>
    <property type="project" value="InterPro"/>
</dbReference>
<dbReference type="InterPro" id="IPR001054">
    <property type="entry name" value="A/G_cyclase"/>
</dbReference>
<protein>
    <submittedName>
        <fullName evidence="6">Adenylate cyclase type 10</fullName>
    </submittedName>
</protein>
<dbReference type="PANTHER" id="PTHR16305:SF28">
    <property type="entry name" value="GUANYLATE CYCLASE DOMAIN-CONTAINING PROTEIN"/>
    <property type="match status" value="1"/>
</dbReference>
<evidence type="ECO:0000313" key="5">
    <source>
        <dbReference type="Proteomes" id="UP000694920"/>
    </source>
</evidence>
<evidence type="ECO:0000259" key="4">
    <source>
        <dbReference type="PROSITE" id="PS50125"/>
    </source>
</evidence>
<dbReference type="CDD" id="cd07302">
    <property type="entry name" value="CHD"/>
    <property type="match status" value="1"/>
</dbReference>
<gene>
    <name evidence="6" type="primary">LOC107273663</name>
</gene>